<comment type="caution">
    <text evidence="2">The sequence shown here is derived from an EMBL/GenBank/DDBJ whole genome shotgun (WGS) entry which is preliminary data.</text>
</comment>
<evidence type="ECO:0000313" key="2">
    <source>
        <dbReference type="EMBL" id="GAA3352937.1"/>
    </source>
</evidence>
<dbReference type="Proteomes" id="UP001500483">
    <property type="component" value="Unassembled WGS sequence"/>
</dbReference>
<protein>
    <submittedName>
        <fullName evidence="2">Uncharacterized protein</fullName>
    </submittedName>
</protein>
<feature type="compositionally biased region" description="Polar residues" evidence="1">
    <location>
        <begin position="1"/>
        <end position="12"/>
    </location>
</feature>
<proteinExistence type="predicted"/>
<dbReference type="SUPFAM" id="SSF51905">
    <property type="entry name" value="FAD/NAD(P)-binding domain"/>
    <property type="match status" value="1"/>
</dbReference>
<accession>A0ABP6RGW4</accession>
<dbReference type="EMBL" id="BAAAYK010000009">
    <property type="protein sequence ID" value="GAA3352937.1"/>
    <property type="molecule type" value="Genomic_DNA"/>
</dbReference>
<evidence type="ECO:0000256" key="1">
    <source>
        <dbReference type="SAM" id="MobiDB-lite"/>
    </source>
</evidence>
<dbReference type="Gene3D" id="3.50.50.60">
    <property type="entry name" value="FAD/NAD(P)-binding domain"/>
    <property type="match status" value="1"/>
</dbReference>
<sequence length="122" mass="13332">MAAQGMNTSITDAESLARHVGGESSPAAVDAGIRSYEAERLPELVHIGRTSHNAARMITDLSWTGRVVGRRALRCTGGNDRLRYTVMHNMAGLGQHRLSLLDRLHQVGVLPDPRARRLPAWA</sequence>
<organism evidence="2 3">
    <name type="scientific">Saccharopolyspora gregorii</name>
    <dbReference type="NCBI Taxonomy" id="33914"/>
    <lineage>
        <taxon>Bacteria</taxon>
        <taxon>Bacillati</taxon>
        <taxon>Actinomycetota</taxon>
        <taxon>Actinomycetes</taxon>
        <taxon>Pseudonocardiales</taxon>
        <taxon>Pseudonocardiaceae</taxon>
        <taxon>Saccharopolyspora</taxon>
    </lineage>
</organism>
<feature type="region of interest" description="Disordered" evidence="1">
    <location>
        <begin position="1"/>
        <end position="25"/>
    </location>
</feature>
<keyword evidence="3" id="KW-1185">Reference proteome</keyword>
<reference evidence="3" key="1">
    <citation type="journal article" date="2019" name="Int. J. Syst. Evol. Microbiol.">
        <title>The Global Catalogue of Microorganisms (GCM) 10K type strain sequencing project: providing services to taxonomists for standard genome sequencing and annotation.</title>
        <authorList>
            <consortium name="The Broad Institute Genomics Platform"/>
            <consortium name="The Broad Institute Genome Sequencing Center for Infectious Disease"/>
            <person name="Wu L."/>
            <person name="Ma J."/>
        </authorList>
    </citation>
    <scope>NUCLEOTIDE SEQUENCE [LARGE SCALE GENOMIC DNA]</scope>
    <source>
        <strain evidence="3">JCM 9687</strain>
    </source>
</reference>
<dbReference type="InterPro" id="IPR036188">
    <property type="entry name" value="FAD/NAD-bd_sf"/>
</dbReference>
<evidence type="ECO:0000313" key="3">
    <source>
        <dbReference type="Proteomes" id="UP001500483"/>
    </source>
</evidence>
<name>A0ABP6RGW4_9PSEU</name>
<gene>
    <name evidence="2" type="ORF">GCM10020366_04440</name>
</gene>